<evidence type="ECO:0000256" key="1">
    <source>
        <dbReference type="ARBA" id="ARBA00023125"/>
    </source>
</evidence>
<organism evidence="3 4">
    <name type="scientific">Salinactinospora qingdaonensis</name>
    <dbReference type="NCBI Taxonomy" id="702744"/>
    <lineage>
        <taxon>Bacteria</taxon>
        <taxon>Bacillati</taxon>
        <taxon>Actinomycetota</taxon>
        <taxon>Actinomycetes</taxon>
        <taxon>Streptosporangiales</taxon>
        <taxon>Nocardiopsidaceae</taxon>
        <taxon>Salinactinospora</taxon>
    </lineage>
</organism>
<keyword evidence="4" id="KW-1185">Reference proteome</keyword>
<name>A0ABP7G9H9_9ACTN</name>
<dbReference type="InterPro" id="IPR047057">
    <property type="entry name" value="MerR_fam"/>
</dbReference>
<protein>
    <submittedName>
        <fullName evidence="3">MerR family transcriptional regulator</fullName>
    </submittedName>
</protein>
<evidence type="ECO:0000313" key="4">
    <source>
        <dbReference type="Proteomes" id="UP001500908"/>
    </source>
</evidence>
<dbReference type="PANTHER" id="PTHR30204:SF93">
    <property type="entry name" value="HTH MERR-TYPE DOMAIN-CONTAINING PROTEIN"/>
    <property type="match status" value="1"/>
</dbReference>
<comment type="caution">
    <text evidence="3">The sequence shown here is derived from an EMBL/GenBank/DDBJ whole genome shotgun (WGS) entry which is preliminary data.</text>
</comment>
<dbReference type="EMBL" id="BAABDD010000020">
    <property type="protein sequence ID" value="GAA3754850.1"/>
    <property type="molecule type" value="Genomic_DNA"/>
</dbReference>
<evidence type="ECO:0000259" key="2">
    <source>
        <dbReference type="PROSITE" id="PS50937"/>
    </source>
</evidence>
<dbReference type="PRINTS" id="PR00040">
    <property type="entry name" value="HTHMERR"/>
</dbReference>
<dbReference type="PANTHER" id="PTHR30204">
    <property type="entry name" value="REDOX-CYCLING DRUG-SENSING TRANSCRIPTIONAL ACTIVATOR SOXR"/>
    <property type="match status" value="1"/>
</dbReference>
<dbReference type="RefSeq" id="WP_344973722.1">
    <property type="nucleotide sequence ID" value="NZ_BAABDD010000020.1"/>
</dbReference>
<dbReference type="Proteomes" id="UP001500908">
    <property type="component" value="Unassembled WGS sequence"/>
</dbReference>
<feature type="domain" description="HTH merR-type" evidence="2">
    <location>
        <begin position="18"/>
        <end position="87"/>
    </location>
</feature>
<dbReference type="Gene3D" id="1.10.1660.10">
    <property type="match status" value="1"/>
</dbReference>
<dbReference type="InterPro" id="IPR000551">
    <property type="entry name" value="MerR-type_HTH_dom"/>
</dbReference>
<keyword evidence="1" id="KW-0238">DNA-binding</keyword>
<dbReference type="PROSITE" id="PS50937">
    <property type="entry name" value="HTH_MERR_2"/>
    <property type="match status" value="1"/>
</dbReference>
<accession>A0ABP7G9H9</accession>
<evidence type="ECO:0000313" key="3">
    <source>
        <dbReference type="EMBL" id="GAA3754850.1"/>
    </source>
</evidence>
<gene>
    <name evidence="3" type="ORF">GCM10022402_36910</name>
</gene>
<proteinExistence type="predicted"/>
<reference evidence="4" key="1">
    <citation type="journal article" date="2019" name="Int. J. Syst. Evol. Microbiol.">
        <title>The Global Catalogue of Microorganisms (GCM) 10K type strain sequencing project: providing services to taxonomists for standard genome sequencing and annotation.</title>
        <authorList>
            <consortium name="The Broad Institute Genomics Platform"/>
            <consortium name="The Broad Institute Genome Sequencing Center for Infectious Disease"/>
            <person name="Wu L."/>
            <person name="Ma J."/>
        </authorList>
    </citation>
    <scope>NUCLEOTIDE SEQUENCE [LARGE SCALE GENOMIC DNA]</scope>
    <source>
        <strain evidence="4">JCM 17137</strain>
    </source>
</reference>
<dbReference type="SUPFAM" id="SSF46955">
    <property type="entry name" value="Putative DNA-binding domain"/>
    <property type="match status" value="1"/>
</dbReference>
<dbReference type="InterPro" id="IPR009061">
    <property type="entry name" value="DNA-bd_dom_put_sf"/>
</dbReference>
<dbReference type="Pfam" id="PF13411">
    <property type="entry name" value="MerR_1"/>
    <property type="match status" value="1"/>
</dbReference>
<sequence length="260" mass="28873">MTDTSTTPDPASSRADLQLTIDELAARAGVSVRTLRFYSAKGLLPPPVIGPRRVGRYGTEHLARLSLIEELQRQGLTLAAVDRYLAQLPADITVDDLVLHRALVASWMPESAEPFSLEQMRKQAGRALSEHDLDRLAAMGILSRTKDEETVLVNPSMLHLGLRLLEVPVSLETALASREIVLKHTRALAHELQQLFRERVWEPYVDSSPDPAELARVRSLTDHILPALLQALVTAFQESLKNELRSAARDWTDSPAGQDR</sequence>
<dbReference type="SMART" id="SM00422">
    <property type="entry name" value="HTH_MERR"/>
    <property type="match status" value="1"/>
</dbReference>